<keyword evidence="2" id="KW-1185">Reference proteome</keyword>
<evidence type="ECO:0000313" key="2">
    <source>
        <dbReference type="Proteomes" id="UP000630142"/>
    </source>
</evidence>
<comment type="caution">
    <text evidence="1">The sequence shown here is derived from an EMBL/GenBank/DDBJ whole genome shotgun (WGS) entry which is preliminary data.</text>
</comment>
<gene>
    <name evidence="1" type="ORF">GCM10016234_34690</name>
</gene>
<dbReference type="Proteomes" id="UP000630142">
    <property type="component" value="Unassembled WGS sequence"/>
</dbReference>
<dbReference type="AlphaFoldDB" id="A0A8J3DSA0"/>
<reference evidence="1" key="2">
    <citation type="submission" date="2020-09" db="EMBL/GenBank/DDBJ databases">
        <authorList>
            <person name="Sun Q."/>
            <person name="Kim S."/>
        </authorList>
    </citation>
    <scope>NUCLEOTIDE SEQUENCE</scope>
    <source>
        <strain evidence="1">KCTC 42249</strain>
    </source>
</reference>
<name>A0A8J3DSA0_9HYPH</name>
<proteinExistence type="predicted"/>
<evidence type="ECO:0000313" key="1">
    <source>
        <dbReference type="EMBL" id="GHD21237.1"/>
    </source>
</evidence>
<dbReference type="EMBL" id="BMZQ01000003">
    <property type="protein sequence ID" value="GHD21237.1"/>
    <property type="molecule type" value="Genomic_DNA"/>
</dbReference>
<organism evidence="1 2">
    <name type="scientific">Tianweitania populi</name>
    <dbReference type="NCBI Taxonomy" id="1607949"/>
    <lineage>
        <taxon>Bacteria</taxon>
        <taxon>Pseudomonadati</taxon>
        <taxon>Pseudomonadota</taxon>
        <taxon>Alphaproteobacteria</taxon>
        <taxon>Hyphomicrobiales</taxon>
        <taxon>Phyllobacteriaceae</taxon>
        <taxon>Tianweitania</taxon>
    </lineage>
</organism>
<sequence>MHLTSAKPEQLGSPNDAQASVTNLLNDLEPMQLFLRHGDRKGHDDSDRCWSQPG</sequence>
<accession>A0A8J3DSA0</accession>
<reference evidence="1" key="1">
    <citation type="journal article" date="2014" name="Int. J. Syst. Evol. Microbiol.">
        <title>Complete genome sequence of Corynebacterium casei LMG S-19264T (=DSM 44701T), isolated from a smear-ripened cheese.</title>
        <authorList>
            <consortium name="US DOE Joint Genome Institute (JGI-PGF)"/>
            <person name="Walter F."/>
            <person name="Albersmeier A."/>
            <person name="Kalinowski J."/>
            <person name="Ruckert C."/>
        </authorList>
    </citation>
    <scope>NUCLEOTIDE SEQUENCE</scope>
    <source>
        <strain evidence="1">KCTC 42249</strain>
    </source>
</reference>
<protein>
    <submittedName>
        <fullName evidence="1">Uncharacterized protein</fullName>
    </submittedName>
</protein>